<name>A0A6C8GCP6_SALIN</name>
<comment type="caution">
    <text evidence="2">The sequence shown here is derived from an EMBL/GenBank/DDBJ whole genome shotgun (WGS) entry which is preliminary data.</text>
</comment>
<keyword evidence="2" id="KW-0378">Hydrolase</keyword>
<reference evidence="2 3" key="1">
    <citation type="submission" date="2011-09" db="EMBL/GenBank/DDBJ databases">
        <authorList>
            <person name="McClelland M."/>
            <person name="Clifton S."/>
            <person name="Porwollik S."/>
            <person name="Cheng P."/>
            <person name="Wollam A."/>
            <person name="Wang C."/>
            <person name="Pepin K."/>
            <person name="Bhonagiri V."/>
            <person name="Fulton R."/>
            <person name="Fulton L.F."/>
            <person name="Delehaunty K."/>
            <person name="Fronick C."/>
            <person name="O'Laughlin M."/>
            <person name="Godfrey J."/>
            <person name="Waligorski J."/>
            <person name="Appelbaum E."/>
            <person name="Farmer C."/>
            <person name="Strong C."/>
            <person name="Tomlinson C."/>
            <person name="Hou S."/>
            <person name="Minx P."/>
            <person name="Warren W."/>
            <person name="Wilson R.K."/>
        </authorList>
    </citation>
    <scope>NUCLEOTIDE SEQUENCE [LARGE SCALE GENOMIC DNA]</scope>
    <source>
        <strain evidence="3">SARB 27</strain>
    </source>
</reference>
<gene>
    <name evidence="2" type="ORF">SEENIN0B_03360</name>
</gene>
<protein>
    <submittedName>
        <fullName evidence="2">Amidohydrolase family protein</fullName>
    </submittedName>
</protein>
<organism evidence="2 3">
    <name type="scientific">Salmonella enterica subsp. enterica serovar Infantis str. SARB27</name>
    <dbReference type="NCBI Taxonomy" id="596155"/>
    <lineage>
        <taxon>Bacteria</taxon>
        <taxon>Pseudomonadati</taxon>
        <taxon>Pseudomonadota</taxon>
        <taxon>Gammaproteobacteria</taxon>
        <taxon>Enterobacterales</taxon>
        <taxon>Enterobacteriaceae</taxon>
        <taxon>Salmonella</taxon>
    </lineage>
</organism>
<evidence type="ECO:0000259" key="1">
    <source>
        <dbReference type="Pfam" id="PF07969"/>
    </source>
</evidence>
<dbReference type="PANTHER" id="PTHR22642">
    <property type="entry name" value="IMIDAZOLONEPROPIONASE"/>
    <property type="match status" value="1"/>
</dbReference>
<dbReference type="Gene3D" id="2.30.40.10">
    <property type="entry name" value="Urease, subunit C, domain 1"/>
    <property type="match status" value="1"/>
</dbReference>
<dbReference type="AlphaFoldDB" id="A0A6C8GCP6"/>
<dbReference type="InterPro" id="IPR033932">
    <property type="entry name" value="YtcJ-like"/>
</dbReference>
<dbReference type="EMBL" id="AFYI01000002">
    <property type="protein sequence ID" value="EHB43446.1"/>
    <property type="molecule type" value="Genomic_DNA"/>
</dbReference>
<evidence type="ECO:0000313" key="2">
    <source>
        <dbReference type="EMBL" id="EHB43446.1"/>
    </source>
</evidence>
<dbReference type="InterPro" id="IPR013108">
    <property type="entry name" value="Amidohydro_3"/>
</dbReference>
<dbReference type="SUPFAM" id="SSF51338">
    <property type="entry name" value="Composite domain of metallo-dependent hydrolases"/>
    <property type="match status" value="1"/>
</dbReference>
<evidence type="ECO:0000313" key="3">
    <source>
        <dbReference type="Proteomes" id="UP000004564"/>
    </source>
</evidence>
<dbReference type="InterPro" id="IPR011059">
    <property type="entry name" value="Metal-dep_hydrolase_composite"/>
</dbReference>
<dbReference type="Pfam" id="PF07969">
    <property type="entry name" value="Amidohydro_3"/>
    <property type="match status" value="1"/>
</dbReference>
<dbReference type="SUPFAM" id="SSF51556">
    <property type="entry name" value="Metallo-dependent hydrolases"/>
    <property type="match status" value="1"/>
</dbReference>
<dbReference type="Gene3D" id="3.20.20.140">
    <property type="entry name" value="Metal-dependent hydrolases"/>
    <property type="match status" value="1"/>
</dbReference>
<dbReference type="CDD" id="cd01300">
    <property type="entry name" value="YtcJ_like"/>
    <property type="match status" value="1"/>
</dbReference>
<accession>A0A6C8GCP6</accession>
<dbReference type="PANTHER" id="PTHR22642:SF2">
    <property type="entry name" value="PROTEIN LONG AFTER FAR-RED 3"/>
    <property type="match status" value="1"/>
</dbReference>
<feature type="domain" description="Amidohydrolase 3" evidence="1">
    <location>
        <begin position="52"/>
        <end position="555"/>
    </location>
</feature>
<dbReference type="InterPro" id="IPR032466">
    <property type="entry name" value="Metal_Hydrolase"/>
</dbReference>
<dbReference type="Proteomes" id="UP000004564">
    <property type="component" value="Chromosome"/>
</dbReference>
<proteinExistence type="predicted"/>
<sequence length="569" mass="62201">MMTVADTVLINGKVATVDRHFRFTRAIAVKNGWIINVGEDEEIKTHIGPDTQVIDLQGKLILPAAHDAHVHISWLAASWKCVNCSTARTLEALLALLRERAATTPPGQWIHACGFNPAIIDSSRPLTRHDIDSATPNHPAFLALWDGHSCLVNSNALEIVGITRETQDPIGGYIGKTPDGEPDGNFLDIPALQLITQTMPRPTVEELKENIIAAQRFMNREGYASYTEGALGPGETGAAGVCGIAAYRQLLEEKKLTARVSIAFYAADKGVQSYEILKHTLDASGLPEFPDKNWLNCHSVKIFCDGVPMSHTAWMNQDYADRPGWAGRSVFCGPMASEEEQIQEFHKMALLAHQRGYQLAVHAVGDKAVKVTINGFINAIQTCPGPQRRHYVLHGSMGDREDFVKAAKYGIILSEQPSPGGSAYDYERRAQVCGIKGEIGKGLKDIIDLGVTVAGGSDGIMDLVNWRQMVQAAVTRKSASSGKIIRPELAISVADGVRMYTINAAYQEFQEQVRGSIEVGKVADFQVLDRDIFSVPHEDIGNSQVLLTMVDGNIVWQCKEQVLQIRKGG</sequence>
<dbReference type="GO" id="GO:0016810">
    <property type="term" value="F:hydrolase activity, acting on carbon-nitrogen (but not peptide) bonds"/>
    <property type="evidence" value="ECO:0007669"/>
    <property type="project" value="InterPro"/>
</dbReference>
<dbReference type="Gene3D" id="3.10.310.70">
    <property type="match status" value="1"/>
</dbReference>